<dbReference type="EMBL" id="AMZO01000002">
    <property type="protein sequence ID" value="ELR67420.1"/>
    <property type="molecule type" value="Genomic_DNA"/>
</dbReference>
<sequence>MNKKQLTVIMASVVSMGGTNISTGVSYIDPDIQIEFSKGQFVDAFEDEAGPLEVLYGLENTLNSTSRSYTRLMTGTHNIGVGTLTSAEVEGNADFGSVDRAATELAVEAASFVGYSLSPNGSYFVGSHRVAPSDLAIIER</sequence>
<reference evidence="1 2" key="1">
    <citation type="submission" date="2012-12" db="EMBL/GenBank/DDBJ databases">
        <title>Genome Assembly of Photobacterium sp. AK15.</title>
        <authorList>
            <person name="Khatri I."/>
            <person name="Vaidya B."/>
            <person name="Srinivas T.N.R."/>
            <person name="Subramanian S."/>
            <person name="Pinnaka A."/>
        </authorList>
    </citation>
    <scope>NUCLEOTIDE SEQUENCE [LARGE SCALE GENOMIC DNA]</scope>
    <source>
        <strain evidence="1 2">AK15</strain>
    </source>
</reference>
<evidence type="ECO:0000313" key="2">
    <source>
        <dbReference type="Proteomes" id="UP000011134"/>
    </source>
</evidence>
<dbReference type="AlphaFoldDB" id="L8JF14"/>
<accession>L8JF14</accession>
<proteinExistence type="predicted"/>
<organism evidence="1 2">
    <name type="scientific">Photobacterium marinum</name>
    <dbReference type="NCBI Taxonomy" id="1056511"/>
    <lineage>
        <taxon>Bacteria</taxon>
        <taxon>Pseudomonadati</taxon>
        <taxon>Pseudomonadota</taxon>
        <taxon>Gammaproteobacteria</taxon>
        <taxon>Vibrionales</taxon>
        <taxon>Vibrionaceae</taxon>
        <taxon>Photobacterium</taxon>
    </lineage>
</organism>
<gene>
    <name evidence="1" type="ORF">C942_01349</name>
</gene>
<keyword evidence="2" id="KW-1185">Reference proteome</keyword>
<dbReference type="RefSeq" id="WP_007461882.1">
    <property type="nucleotide sequence ID" value="NZ_AMZO01000002.1"/>
</dbReference>
<dbReference type="PATRIC" id="fig|1056511.3.peg.421"/>
<comment type="caution">
    <text evidence="1">The sequence shown here is derived from an EMBL/GenBank/DDBJ whole genome shotgun (WGS) entry which is preliminary data.</text>
</comment>
<dbReference type="Proteomes" id="UP000011134">
    <property type="component" value="Unassembled WGS sequence"/>
</dbReference>
<name>L8JF14_9GAMM</name>
<evidence type="ECO:0000313" key="1">
    <source>
        <dbReference type="EMBL" id="ELR67420.1"/>
    </source>
</evidence>
<protein>
    <submittedName>
        <fullName evidence="1">Uncharacterized protein</fullName>
    </submittedName>
</protein>
<dbReference type="OrthoDB" id="5477453at2"/>